<evidence type="ECO:0000313" key="2">
    <source>
        <dbReference type="Proteomes" id="UP000197424"/>
    </source>
</evidence>
<proteinExistence type="predicted"/>
<sequence>MPDRGIVTMLCVPCSGERAGHAGHRPAAGFGNRSHEVVRAAPVNDRATW</sequence>
<dbReference type="AlphaFoldDB" id="A0A248LFF7"/>
<reference evidence="2" key="1">
    <citation type="submission" date="2017-06" db="EMBL/GenBank/DDBJ databases">
        <title>Whole genome sequence of Laribacter hongkongensis LHGZ1.</title>
        <authorList>
            <person name="Chen D."/>
            <person name="Wu H."/>
            <person name="Chen J."/>
        </authorList>
    </citation>
    <scope>NUCLEOTIDE SEQUENCE [LARGE SCALE GENOMIC DNA]</scope>
    <source>
        <strain evidence="2">LHGZ1</strain>
    </source>
</reference>
<organism evidence="1 2">
    <name type="scientific">Laribacter hongkongensis</name>
    <dbReference type="NCBI Taxonomy" id="168471"/>
    <lineage>
        <taxon>Bacteria</taxon>
        <taxon>Pseudomonadati</taxon>
        <taxon>Pseudomonadota</taxon>
        <taxon>Betaproteobacteria</taxon>
        <taxon>Neisseriales</taxon>
        <taxon>Aquaspirillaceae</taxon>
        <taxon>Laribacter</taxon>
    </lineage>
</organism>
<dbReference type="EMBL" id="CP022115">
    <property type="protein sequence ID" value="ASJ23550.1"/>
    <property type="molecule type" value="Genomic_DNA"/>
</dbReference>
<dbReference type="Proteomes" id="UP000197424">
    <property type="component" value="Chromosome"/>
</dbReference>
<name>A0A248LFF7_9NEIS</name>
<gene>
    <name evidence="1" type="ORF">LHGZ1_0719</name>
</gene>
<accession>A0A248LFF7</accession>
<evidence type="ECO:0000313" key="1">
    <source>
        <dbReference type="EMBL" id="ASJ23550.1"/>
    </source>
</evidence>
<protein>
    <submittedName>
        <fullName evidence="1">Uncharacterized protein</fullName>
    </submittedName>
</protein>